<feature type="domain" description="N-acetyltransferase ESCO zinc-finger" evidence="2">
    <location>
        <begin position="245"/>
        <end position="284"/>
    </location>
</feature>
<feature type="region of interest" description="Disordered" evidence="1">
    <location>
        <begin position="148"/>
        <end position="197"/>
    </location>
</feature>
<gene>
    <name evidence="3" type="ORF">VTK73DRAFT_6822</name>
</gene>
<evidence type="ECO:0000256" key="1">
    <source>
        <dbReference type="SAM" id="MobiDB-lite"/>
    </source>
</evidence>
<evidence type="ECO:0000313" key="3">
    <source>
        <dbReference type="EMBL" id="KAL1884153.1"/>
    </source>
</evidence>
<feature type="compositionally biased region" description="Basic residues" evidence="1">
    <location>
        <begin position="22"/>
        <end position="33"/>
    </location>
</feature>
<keyword evidence="4" id="KW-1185">Reference proteome</keyword>
<dbReference type="Proteomes" id="UP001586593">
    <property type="component" value="Unassembled WGS sequence"/>
</dbReference>
<protein>
    <recommendedName>
        <fullName evidence="2">N-acetyltransferase ESCO zinc-finger domain-containing protein</fullName>
    </recommendedName>
</protein>
<evidence type="ECO:0000259" key="2">
    <source>
        <dbReference type="Pfam" id="PF13878"/>
    </source>
</evidence>
<feature type="compositionally biased region" description="Polar residues" evidence="1">
    <location>
        <begin position="62"/>
        <end position="72"/>
    </location>
</feature>
<sequence length="296" mass="32533">MAPSIDNAVRLERLGSFPPSRRPLRTYSRKTRRETRCERTTEPSPEKGEIEELARPDHVETTLPSDDAQSLPSLGDEPAKRGSILSFFKPVQPSSGTASCSASYDTAGELASTPPSSPPELPIVRKRRRLTTRPGVQAAWILNKSNFSSDAPLESAEGDIYKTPHCSSSSDAAQHRPRPKAESRTPGPEPMAPCHIQSMSGAKPTALLETSPGRLNTQQGGDGKGALCQTVMRQRKQGKSQHKVQTTLSLSLKDEPSFRLCKDCNILYNPLNERDRKDHAREHAAFQKQKRADACL</sequence>
<evidence type="ECO:0000313" key="4">
    <source>
        <dbReference type="Proteomes" id="UP001586593"/>
    </source>
</evidence>
<accession>A0ABR3Y775</accession>
<dbReference type="InterPro" id="IPR028005">
    <property type="entry name" value="AcTrfase_ESCO_Znf_dom"/>
</dbReference>
<dbReference type="EMBL" id="JAZHXJ010000004">
    <property type="protein sequence ID" value="KAL1884153.1"/>
    <property type="molecule type" value="Genomic_DNA"/>
</dbReference>
<dbReference type="Pfam" id="PF13878">
    <property type="entry name" value="zf-C2H2_3"/>
    <property type="match status" value="1"/>
</dbReference>
<reference evidence="3 4" key="1">
    <citation type="journal article" date="2024" name="Commun. Biol.">
        <title>Comparative genomic analysis of thermophilic fungi reveals convergent evolutionary adaptations and gene losses.</title>
        <authorList>
            <person name="Steindorff A.S."/>
            <person name="Aguilar-Pontes M.V."/>
            <person name="Robinson A.J."/>
            <person name="Andreopoulos B."/>
            <person name="LaButti K."/>
            <person name="Kuo A."/>
            <person name="Mondo S."/>
            <person name="Riley R."/>
            <person name="Otillar R."/>
            <person name="Haridas S."/>
            <person name="Lipzen A."/>
            <person name="Grimwood J."/>
            <person name="Schmutz J."/>
            <person name="Clum A."/>
            <person name="Reid I.D."/>
            <person name="Moisan M.C."/>
            <person name="Butler G."/>
            <person name="Nguyen T.T.M."/>
            <person name="Dewar K."/>
            <person name="Conant G."/>
            <person name="Drula E."/>
            <person name="Henrissat B."/>
            <person name="Hansel C."/>
            <person name="Singer S."/>
            <person name="Hutchinson M.I."/>
            <person name="de Vries R.P."/>
            <person name="Natvig D.O."/>
            <person name="Powell A.J."/>
            <person name="Tsang A."/>
            <person name="Grigoriev I.V."/>
        </authorList>
    </citation>
    <scope>NUCLEOTIDE SEQUENCE [LARGE SCALE GENOMIC DNA]</scope>
    <source>
        <strain evidence="3 4">ATCC 24622</strain>
    </source>
</reference>
<organism evidence="3 4">
    <name type="scientific">Phialemonium thermophilum</name>
    <dbReference type="NCBI Taxonomy" id="223376"/>
    <lineage>
        <taxon>Eukaryota</taxon>
        <taxon>Fungi</taxon>
        <taxon>Dikarya</taxon>
        <taxon>Ascomycota</taxon>
        <taxon>Pezizomycotina</taxon>
        <taxon>Sordariomycetes</taxon>
        <taxon>Sordariomycetidae</taxon>
        <taxon>Cephalothecales</taxon>
        <taxon>Cephalothecaceae</taxon>
        <taxon>Phialemonium</taxon>
    </lineage>
</organism>
<feature type="region of interest" description="Disordered" evidence="1">
    <location>
        <begin position="1"/>
        <end position="130"/>
    </location>
</feature>
<proteinExistence type="predicted"/>
<feature type="compositionally biased region" description="Basic and acidic residues" evidence="1">
    <location>
        <begin position="34"/>
        <end position="60"/>
    </location>
</feature>
<comment type="caution">
    <text evidence="3">The sequence shown here is derived from an EMBL/GenBank/DDBJ whole genome shotgun (WGS) entry which is preliminary data.</text>
</comment>
<name>A0ABR3Y775_9PEZI</name>
<feature type="compositionally biased region" description="Polar residues" evidence="1">
    <location>
        <begin position="92"/>
        <end position="104"/>
    </location>
</feature>